<dbReference type="Proteomes" id="UP000240317">
    <property type="component" value="Unassembled WGS sequence"/>
</dbReference>
<protein>
    <recommendedName>
        <fullName evidence="1">Contractile injection system tube protein N-terminal domain-containing protein</fullName>
    </recommendedName>
</protein>
<dbReference type="AlphaFoldDB" id="A0A2T3W5L0"/>
<name>A0A2T3W5L0_9DEIO</name>
<dbReference type="EMBL" id="PYSV01000014">
    <property type="protein sequence ID" value="PTA67171.1"/>
    <property type="molecule type" value="Genomic_DNA"/>
</dbReference>
<gene>
    <name evidence="2" type="ORF">C8263_13820</name>
</gene>
<comment type="caution">
    <text evidence="2">The sequence shown here is derived from an EMBL/GenBank/DDBJ whole genome shotgun (WGS) entry which is preliminary data.</text>
</comment>
<accession>A0A2T3W5L0</accession>
<sequence>MIPTGSGGQFARAQIVPVEGDGKNRKFDKPIACMFNPREYSISRTLEWKTAANDNSDTGNKVYAGGTPAKLTLELFFDTYAFRAQPGVVEDVRKHTDRLWAMTQMDPSTTETAKGSSLKKLRPPKVLFQWGSTWHFEAVIKDMEQQFTLFMPDGTPVRSIIKVTFEQADRSTAFHNPNSKGPTATHVSQGIRNAAADRGFSGDLRRTTFGKG</sequence>
<dbReference type="OrthoDB" id="9815939at2"/>
<feature type="domain" description="Contractile injection system tube protein N-terminal" evidence="1">
    <location>
        <begin position="11"/>
        <end position="170"/>
    </location>
</feature>
<dbReference type="Pfam" id="PF19266">
    <property type="entry name" value="CIS_tube"/>
    <property type="match status" value="1"/>
</dbReference>
<dbReference type="InterPro" id="IPR045361">
    <property type="entry name" value="CIS_tube_prot_N"/>
</dbReference>
<keyword evidence="3" id="KW-1185">Reference proteome</keyword>
<reference evidence="2 3" key="1">
    <citation type="submission" date="2018-03" db="EMBL/GenBank/DDBJ databases">
        <title>Draft genome of Deinococcus sp. OD32.</title>
        <authorList>
            <person name="Wang X.-P."/>
            <person name="Du Z.-J."/>
        </authorList>
    </citation>
    <scope>NUCLEOTIDE SEQUENCE [LARGE SCALE GENOMIC DNA]</scope>
    <source>
        <strain evidence="2 3">OD32</strain>
    </source>
</reference>
<dbReference type="RefSeq" id="WP_146160693.1">
    <property type="nucleotide sequence ID" value="NZ_PYSV01000014.1"/>
</dbReference>
<evidence type="ECO:0000313" key="3">
    <source>
        <dbReference type="Proteomes" id="UP000240317"/>
    </source>
</evidence>
<proteinExistence type="predicted"/>
<organism evidence="2 3">
    <name type="scientific">Deinococcus arcticus</name>
    <dbReference type="NCBI Taxonomy" id="2136176"/>
    <lineage>
        <taxon>Bacteria</taxon>
        <taxon>Thermotogati</taxon>
        <taxon>Deinococcota</taxon>
        <taxon>Deinococci</taxon>
        <taxon>Deinococcales</taxon>
        <taxon>Deinococcaceae</taxon>
        <taxon>Deinococcus</taxon>
    </lineage>
</organism>
<evidence type="ECO:0000313" key="2">
    <source>
        <dbReference type="EMBL" id="PTA67171.1"/>
    </source>
</evidence>
<evidence type="ECO:0000259" key="1">
    <source>
        <dbReference type="Pfam" id="PF19266"/>
    </source>
</evidence>